<dbReference type="NCBIfam" id="TIGR02937">
    <property type="entry name" value="sigma70-ECF"/>
    <property type="match status" value="1"/>
</dbReference>
<dbReference type="Proteomes" id="UP001500507">
    <property type="component" value="Unassembled WGS sequence"/>
</dbReference>
<keyword evidence="3" id="KW-0238">DNA-binding</keyword>
<reference evidence="7" key="1">
    <citation type="journal article" date="2019" name="Int. J. Syst. Evol. Microbiol.">
        <title>The Global Catalogue of Microorganisms (GCM) 10K type strain sequencing project: providing services to taxonomists for standard genome sequencing and annotation.</title>
        <authorList>
            <consortium name="The Broad Institute Genomics Platform"/>
            <consortium name="The Broad Institute Genome Sequencing Center for Infectious Disease"/>
            <person name="Wu L."/>
            <person name="Ma J."/>
        </authorList>
    </citation>
    <scope>NUCLEOTIDE SEQUENCE [LARGE SCALE GENOMIC DNA]</scope>
    <source>
        <strain evidence="7">JCM 16082</strain>
    </source>
</reference>
<evidence type="ECO:0000313" key="7">
    <source>
        <dbReference type="Proteomes" id="UP001500507"/>
    </source>
</evidence>
<evidence type="ECO:0000256" key="1">
    <source>
        <dbReference type="ARBA" id="ARBA00023015"/>
    </source>
</evidence>
<gene>
    <name evidence="6" type="ORF">GCM10009117_04560</name>
</gene>
<protein>
    <recommendedName>
        <fullName evidence="5">RNA polymerase sigma-70 region 2 domain-containing protein</fullName>
    </recommendedName>
</protein>
<name>A0ABP3XPT2_9FLAO</name>
<dbReference type="SUPFAM" id="SSF88946">
    <property type="entry name" value="Sigma2 domain of RNA polymerase sigma factors"/>
    <property type="match status" value="1"/>
</dbReference>
<evidence type="ECO:0000259" key="5">
    <source>
        <dbReference type="Pfam" id="PF04542"/>
    </source>
</evidence>
<feature type="domain" description="RNA polymerase sigma-70 region 2" evidence="5">
    <location>
        <begin position="30"/>
        <end position="86"/>
    </location>
</feature>
<dbReference type="InterPro" id="IPR039425">
    <property type="entry name" value="RNA_pol_sigma-70-like"/>
</dbReference>
<accession>A0ABP3XPT2</accession>
<dbReference type="InterPro" id="IPR013325">
    <property type="entry name" value="RNA_pol_sigma_r2"/>
</dbReference>
<proteinExistence type="predicted"/>
<keyword evidence="1" id="KW-0805">Transcription regulation</keyword>
<sequence>MIFKSTYDDLNDQQLITASLSGNKQALTRLIQNHQNYIYNISLKLFLDPEDAKDATQEVIIKVITHLKTFKGKSQFRTWLYRITFNHFLAMPKQKMESLETYKRSVYIEESSHEFIPEKVIEEVRILCSTAMLMCLNREQRLLYIIGEVFNADHQLGATLFNISPQNYRVRLYRAKKDLFQYVSGRCGLIDSTNPCRCPKKTKILLQKGIVDKATLRFNTSYRNSIKEVIDLKKDDVSDRIQLELAELFRETPFQIKKELDTILNEVVSSALTNHL</sequence>
<keyword evidence="2" id="KW-0731">Sigma factor</keyword>
<dbReference type="Pfam" id="PF04542">
    <property type="entry name" value="Sigma70_r2"/>
    <property type="match status" value="1"/>
</dbReference>
<dbReference type="InterPro" id="IPR014284">
    <property type="entry name" value="RNA_pol_sigma-70_dom"/>
</dbReference>
<comment type="caution">
    <text evidence="6">The sequence shown here is derived from an EMBL/GenBank/DDBJ whole genome shotgun (WGS) entry which is preliminary data.</text>
</comment>
<evidence type="ECO:0000256" key="2">
    <source>
        <dbReference type="ARBA" id="ARBA00023082"/>
    </source>
</evidence>
<dbReference type="EMBL" id="BAAAFG010000002">
    <property type="protein sequence ID" value="GAA0871310.1"/>
    <property type="molecule type" value="Genomic_DNA"/>
</dbReference>
<organism evidence="6 7">
    <name type="scientific">Gangjinia marincola</name>
    <dbReference type="NCBI Taxonomy" id="578463"/>
    <lineage>
        <taxon>Bacteria</taxon>
        <taxon>Pseudomonadati</taxon>
        <taxon>Bacteroidota</taxon>
        <taxon>Flavobacteriia</taxon>
        <taxon>Flavobacteriales</taxon>
        <taxon>Flavobacteriaceae</taxon>
        <taxon>Gangjinia</taxon>
    </lineage>
</organism>
<dbReference type="RefSeq" id="WP_343763284.1">
    <property type="nucleotide sequence ID" value="NZ_BAAAFG010000002.1"/>
</dbReference>
<evidence type="ECO:0000313" key="6">
    <source>
        <dbReference type="EMBL" id="GAA0871310.1"/>
    </source>
</evidence>
<evidence type="ECO:0000256" key="3">
    <source>
        <dbReference type="ARBA" id="ARBA00023125"/>
    </source>
</evidence>
<dbReference type="Gene3D" id="1.10.1740.10">
    <property type="match status" value="1"/>
</dbReference>
<dbReference type="PANTHER" id="PTHR43133">
    <property type="entry name" value="RNA POLYMERASE ECF-TYPE SIGMA FACTO"/>
    <property type="match status" value="1"/>
</dbReference>
<dbReference type="InterPro" id="IPR007627">
    <property type="entry name" value="RNA_pol_sigma70_r2"/>
</dbReference>
<keyword evidence="7" id="KW-1185">Reference proteome</keyword>
<keyword evidence="4" id="KW-0804">Transcription</keyword>
<evidence type="ECO:0000256" key="4">
    <source>
        <dbReference type="ARBA" id="ARBA00023163"/>
    </source>
</evidence>
<dbReference type="PANTHER" id="PTHR43133:SF8">
    <property type="entry name" value="RNA POLYMERASE SIGMA FACTOR HI_1459-RELATED"/>
    <property type="match status" value="1"/>
</dbReference>